<evidence type="ECO:0000256" key="8">
    <source>
        <dbReference type="ARBA" id="ARBA00031615"/>
    </source>
</evidence>
<dbReference type="PANTHER" id="PTHR43721">
    <property type="entry name" value="ELONGATION FACTOR TU-RELATED"/>
    <property type="match status" value="1"/>
</dbReference>
<dbReference type="InterPro" id="IPR009000">
    <property type="entry name" value="Transl_B-barrel_sf"/>
</dbReference>
<gene>
    <name evidence="10" type="primary">selB</name>
    <name evidence="10" type="ORF">CHR53_10880</name>
</gene>
<dbReference type="Pfam" id="PF00009">
    <property type="entry name" value="GTP_EFTU"/>
    <property type="match status" value="1"/>
</dbReference>
<accession>A0A3T0HX78</accession>
<dbReference type="InterPro" id="IPR036388">
    <property type="entry name" value="WH-like_DNA-bd_sf"/>
</dbReference>
<evidence type="ECO:0000256" key="7">
    <source>
        <dbReference type="ARBA" id="ARBA00025526"/>
    </source>
</evidence>
<dbReference type="OrthoDB" id="9804504at2"/>
<dbReference type="InterPro" id="IPR015190">
    <property type="entry name" value="Elong_fac_SelB-wing-hlx_typ-2"/>
</dbReference>
<evidence type="ECO:0000256" key="5">
    <source>
        <dbReference type="ARBA" id="ARBA00022917"/>
    </source>
</evidence>
<organism evidence="10 11">
    <name type="scientific">Neobacillus mesonae</name>
    <dbReference type="NCBI Taxonomy" id="1193713"/>
    <lineage>
        <taxon>Bacteria</taxon>
        <taxon>Bacillati</taxon>
        <taxon>Bacillota</taxon>
        <taxon>Bacilli</taxon>
        <taxon>Bacillales</taxon>
        <taxon>Bacillaceae</taxon>
        <taxon>Neobacillus</taxon>
    </lineage>
</organism>
<feature type="domain" description="Tr-type G" evidence="9">
    <location>
        <begin position="34"/>
        <end position="205"/>
    </location>
</feature>
<protein>
    <recommendedName>
        <fullName evidence="2">Selenocysteine-specific elongation factor</fullName>
    </recommendedName>
    <alternativeName>
        <fullName evidence="8">SelB translation factor</fullName>
    </alternativeName>
</protein>
<proteinExistence type="predicted"/>
<keyword evidence="10" id="KW-0251">Elongation factor</keyword>
<dbReference type="GO" id="GO:0003746">
    <property type="term" value="F:translation elongation factor activity"/>
    <property type="evidence" value="ECO:0007669"/>
    <property type="project" value="UniProtKB-KW"/>
</dbReference>
<sequence>MICIFIKNCSLEQSPYKSYSKGRSSLKKVASLEKRYFTIGMAGHIDHGKTSLTKALTNVDTDRLKEEKERQISIELGFAPLYEDAELQISVIDVPGHERFIRQMIAGVAGIDLVVLVVAADEGVMPQTREHLEILKFLGIKNGIVAITKIDRVDEEFIELVKDDILGELDGTVFGDAPFVLVDSLSKKGIEEIKQLIIKTLKEQEMRDAKGAFRLPIDQVFTVKGQGTVVRGTVYEGTVEEGQTLKIMPKGLEVRARQIQVHHQPSAKAYAGQRAAINLSGVSKDDLERGDVVVSSEHFIVTKIIDVAIRVVDELEHLIKQRMPVKLHIGTTEVMGRIVFFDRNEVKAENGEILCQLRLEEEILTKRGDRFILRRPSPQETIGGGWVIDPRGDKYRFGNQTIEELEKKKVGSPKERITAALLEAKSLSLDELIKRTAIDEAVIADQLLDGEFVLYNGKEYTLRVIIDSIEEDLIDRLQEFHLQHSLKAGVNKAELLQTMQKKFPKNLLDYVIENGIANQVFKRKGQFVSLAEFIPHVPKSWAKRTENMLADLKKDDLKVRYLKDYFTAAGIPDQLEMDLRRFLEDQGLIVMLDDQFAYFGDVFNETVTKLRGNTGSEFEVGEAKDILGLSRKYMIPFLERLDAKGLTKRVENKRVWQ</sequence>
<dbReference type="Gene3D" id="2.40.30.10">
    <property type="entry name" value="Translation factors"/>
    <property type="match status" value="1"/>
</dbReference>
<reference evidence="10 11" key="1">
    <citation type="submission" date="2017-07" db="EMBL/GenBank/DDBJ databases">
        <title>The complete genome sequence of Bacillus mesonae strain H20-5, an efficient strain improving plant abiotic stress resistance.</title>
        <authorList>
            <person name="Kim S.Y."/>
            <person name="Song H."/>
            <person name="Sang M.K."/>
            <person name="Weon H.-Y."/>
            <person name="Song J."/>
        </authorList>
    </citation>
    <scope>NUCLEOTIDE SEQUENCE [LARGE SCALE GENOMIC DNA]</scope>
    <source>
        <strain evidence="10 11">H20-5</strain>
    </source>
</reference>
<dbReference type="GO" id="GO:0001514">
    <property type="term" value="P:selenocysteine incorporation"/>
    <property type="evidence" value="ECO:0007669"/>
    <property type="project" value="InterPro"/>
</dbReference>
<comment type="subcellular location">
    <subcellularLocation>
        <location evidence="1">Cytoplasm</location>
    </subcellularLocation>
</comment>
<dbReference type="CDD" id="cd03696">
    <property type="entry name" value="SelB_II"/>
    <property type="match status" value="1"/>
</dbReference>
<dbReference type="SUPFAM" id="SSF50465">
    <property type="entry name" value="EF-Tu/eEF-1alpha/eIF2-gamma C-terminal domain"/>
    <property type="match status" value="1"/>
</dbReference>
<dbReference type="Gene3D" id="3.40.50.300">
    <property type="entry name" value="P-loop containing nucleotide triphosphate hydrolases"/>
    <property type="match status" value="1"/>
</dbReference>
<dbReference type="InterPro" id="IPR027417">
    <property type="entry name" value="P-loop_NTPase"/>
</dbReference>
<evidence type="ECO:0000256" key="4">
    <source>
        <dbReference type="ARBA" id="ARBA00022741"/>
    </source>
</evidence>
<name>A0A3T0HX78_9BACI</name>
<dbReference type="Pfam" id="PF03144">
    <property type="entry name" value="GTP_EFTU_D2"/>
    <property type="match status" value="1"/>
</dbReference>
<dbReference type="EMBL" id="CP022572">
    <property type="protein sequence ID" value="AZU61740.1"/>
    <property type="molecule type" value="Genomic_DNA"/>
</dbReference>
<dbReference type="InterPro" id="IPR009001">
    <property type="entry name" value="Transl_elong_EF1A/Init_IF2_C"/>
</dbReference>
<dbReference type="SUPFAM" id="SSF46785">
    <property type="entry name" value="Winged helix' DNA-binding domain"/>
    <property type="match status" value="2"/>
</dbReference>
<evidence type="ECO:0000313" key="11">
    <source>
        <dbReference type="Proteomes" id="UP000282892"/>
    </source>
</evidence>
<dbReference type="Proteomes" id="UP000282892">
    <property type="component" value="Chromosome"/>
</dbReference>
<evidence type="ECO:0000259" key="9">
    <source>
        <dbReference type="PROSITE" id="PS51722"/>
    </source>
</evidence>
<evidence type="ECO:0000256" key="6">
    <source>
        <dbReference type="ARBA" id="ARBA00023134"/>
    </source>
</evidence>
<dbReference type="NCBIfam" id="TIGR00475">
    <property type="entry name" value="selB"/>
    <property type="match status" value="1"/>
</dbReference>
<dbReference type="InterPro" id="IPR050055">
    <property type="entry name" value="EF-Tu_GTPase"/>
</dbReference>
<dbReference type="InterPro" id="IPR057335">
    <property type="entry name" value="Beta-barrel_SelB"/>
</dbReference>
<dbReference type="Pfam" id="PF09106">
    <property type="entry name" value="WHD_2nd_SelB"/>
    <property type="match status" value="1"/>
</dbReference>
<dbReference type="GO" id="GO:0003924">
    <property type="term" value="F:GTPase activity"/>
    <property type="evidence" value="ECO:0007669"/>
    <property type="project" value="InterPro"/>
</dbReference>
<dbReference type="STRING" id="1193713.GCA_001636315_04600"/>
<dbReference type="Pfam" id="PF09107">
    <property type="entry name" value="WHD_3rd_SelB"/>
    <property type="match status" value="1"/>
</dbReference>
<dbReference type="GO" id="GO:0005525">
    <property type="term" value="F:GTP binding"/>
    <property type="evidence" value="ECO:0007669"/>
    <property type="project" value="UniProtKB-KW"/>
</dbReference>
<dbReference type="PROSITE" id="PS51722">
    <property type="entry name" value="G_TR_2"/>
    <property type="match status" value="1"/>
</dbReference>
<dbReference type="GO" id="GO:0003723">
    <property type="term" value="F:RNA binding"/>
    <property type="evidence" value="ECO:0007669"/>
    <property type="project" value="InterPro"/>
</dbReference>
<keyword evidence="4" id="KW-0547">Nucleotide-binding</keyword>
<dbReference type="InterPro" id="IPR005225">
    <property type="entry name" value="Small_GTP-bd"/>
</dbReference>
<evidence type="ECO:0000256" key="2">
    <source>
        <dbReference type="ARBA" id="ARBA00015953"/>
    </source>
</evidence>
<keyword evidence="5" id="KW-0648">Protein biosynthesis</keyword>
<evidence type="ECO:0000256" key="1">
    <source>
        <dbReference type="ARBA" id="ARBA00004496"/>
    </source>
</evidence>
<dbReference type="AlphaFoldDB" id="A0A3T0HX78"/>
<dbReference type="Pfam" id="PF25461">
    <property type="entry name" value="Beta-barrel_SelB"/>
    <property type="match status" value="1"/>
</dbReference>
<keyword evidence="3" id="KW-0963">Cytoplasm</keyword>
<evidence type="ECO:0000313" key="10">
    <source>
        <dbReference type="EMBL" id="AZU61740.1"/>
    </source>
</evidence>
<dbReference type="GO" id="GO:0005737">
    <property type="term" value="C:cytoplasm"/>
    <property type="evidence" value="ECO:0007669"/>
    <property type="project" value="UniProtKB-SubCell"/>
</dbReference>
<dbReference type="Gene3D" id="1.10.10.2770">
    <property type="match status" value="1"/>
</dbReference>
<dbReference type="SUPFAM" id="SSF52540">
    <property type="entry name" value="P-loop containing nucleoside triphosphate hydrolases"/>
    <property type="match status" value="1"/>
</dbReference>
<comment type="function">
    <text evidence="7">Translation factor necessary for the incorporation of selenocysteine into proteins. It probably replaces EF-Tu for the insertion of selenocysteine directed by the UGA codon. SelB binds GTP and GDP.</text>
</comment>
<keyword evidence="11" id="KW-1185">Reference proteome</keyword>
<dbReference type="Gene3D" id="1.10.10.10">
    <property type="entry name" value="Winged helix-like DNA-binding domain superfamily/Winged helix DNA-binding domain"/>
    <property type="match status" value="1"/>
</dbReference>
<dbReference type="CDD" id="cd15491">
    <property type="entry name" value="selB_III"/>
    <property type="match status" value="1"/>
</dbReference>
<dbReference type="PRINTS" id="PR00315">
    <property type="entry name" value="ELONGATNFCT"/>
</dbReference>
<dbReference type="CDD" id="cd04171">
    <property type="entry name" value="SelB"/>
    <property type="match status" value="1"/>
</dbReference>
<keyword evidence="6" id="KW-0342">GTP-binding</keyword>
<dbReference type="SUPFAM" id="SSF50447">
    <property type="entry name" value="Translation proteins"/>
    <property type="match status" value="1"/>
</dbReference>
<dbReference type="KEGG" id="nmk:CHR53_10880"/>
<dbReference type="NCBIfam" id="TIGR00231">
    <property type="entry name" value="small_GTP"/>
    <property type="match status" value="1"/>
</dbReference>
<dbReference type="InterPro" id="IPR004161">
    <property type="entry name" value="EFTu-like_2"/>
</dbReference>
<dbReference type="InterPro" id="IPR015191">
    <property type="entry name" value="SelB_WHD4"/>
</dbReference>
<dbReference type="InterPro" id="IPR000795">
    <property type="entry name" value="T_Tr_GTP-bd_dom"/>
</dbReference>
<dbReference type="InterPro" id="IPR004535">
    <property type="entry name" value="Transl_elong_SelB"/>
</dbReference>
<dbReference type="InterPro" id="IPR036390">
    <property type="entry name" value="WH_DNA-bd_sf"/>
</dbReference>
<dbReference type="PANTHER" id="PTHR43721:SF22">
    <property type="entry name" value="ELONGATION FACTOR TU, MITOCHONDRIAL"/>
    <property type="match status" value="1"/>
</dbReference>
<evidence type="ECO:0000256" key="3">
    <source>
        <dbReference type="ARBA" id="ARBA00022490"/>
    </source>
</evidence>